<keyword evidence="5 6" id="KW-0732">Signal</keyword>
<evidence type="ECO:0000313" key="8">
    <source>
        <dbReference type="Proteomes" id="UP001291623"/>
    </source>
</evidence>
<proteinExistence type="inferred from homology"/>
<evidence type="ECO:0000256" key="1">
    <source>
        <dbReference type="ARBA" id="ARBA00004613"/>
    </source>
</evidence>
<evidence type="ECO:0000256" key="6">
    <source>
        <dbReference type="RuleBase" id="RU367044"/>
    </source>
</evidence>
<accession>A0AAE1USB9</accession>
<sequence length="143" mass="17097">MPNFTTKTISLSIIILLNIVLVKSSWFNPRVEIYIINALPKNSKPLSLHCQSHDNDLGNKTLRTNGEFYFTFKRLFVGETLFFCHFWWNSKHNMFDVYNHDIADSCGEVRRNIYECYWRVQEDGFYLGAHRDPVAAYWKKYEW</sequence>
<keyword evidence="4 6" id="KW-0964">Secreted</keyword>
<dbReference type="PANTHER" id="PTHR31232:SF125">
    <property type="entry name" value="S-PROTEIN HOMOLOG"/>
    <property type="match status" value="1"/>
</dbReference>
<evidence type="ECO:0000256" key="2">
    <source>
        <dbReference type="ARBA" id="ARBA00005581"/>
    </source>
</evidence>
<keyword evidence="8" id="KW-1185">Reference proteome</keyword>
<comment type="similarity">
    <text evidence="2 6">Belongs to the plant self-incompatibility (S1) protein family.</text>
</comment>
<gene>
    <name evidence="7" type="ORF">RND71_038679</name>
</gene>
<name>A0AAE1USB9_9SOLA</name>
<feature type="signal peptide" evidence="6">
    <location>
        <begin position="1"/>
        <end position="24"/>
    </location>
</feature>
<evidence type="ECO:0000256" key="3">
    <source>
        <dbReference type="ARBA" id="ARBA00022471"/>
    </source>
</evidence>
<dbReference type="Proteomes" id="UP001291623">
    <property type="component" value="Unassembled WGS sequence"/>
</dbReference>
<evidence type="ECO:0000313" key="7">
    <source>
        <dbReference type="EMBL" id="KAK4342863.1"/>
    </source>
</evidence>
<dbReference type="GO" id="GO:0005576">
    <property type="term" value="C:extracellular region"/>
    <property type="evidence" value="ECO:0007669"/>
    <property type="project" value="UniProtKB-SubCell"/>
</dbReference>
<reference evidence="7" key="1">
    <citation type="submission" date="2023-12" db="EMBL/GenBank/DDBJ databases">
        <title>Genome assembly of Anisodus tanguticus.</title>
        <authorList>
            <person name="Wang Y.-J."/>
        </authorList>
    </citation>
    <scope>NUCLEOTIDE SEQUENCE</scope>
    <source>
        <strain evidence="7">KB-2021</strain>
        <tissue evidence="7">Leaf</tissue>
    </source>
</reference>
<dbReference type="Pfam" id="PF05938">
    <property type="entry name" value="Self-incomp_S1"/>
    <property type="match status" value="1"/>
</dbReference>
<dbReference type="AlphaFoldDB" id="A0AAE1USB9"/>
<keyword evidence="3 6" id="KW-0713">Self-incompatibility</keyword>
<protein>
    <recommendedName>
        <fullName evidence="6">S-protein homolog</fullName>
    </recommendedName>
</protein>
<comment type="caution">
    <text evidence="7">The sequence shown here is derived from an EMBL/GenBank/DDBJ whole genome shotgun (WGS) entry which is preliminary data.</text>
</comment>
<feature type="chain" id="PRO_5041773076" description="S-protein homolog" evidence="6">
    <location>
        <begin position="25"/>
        <end position="143"/>
    </location>
</feature>
<dbReference type="InterPro" id="IPR010264">
    <property type="entry name" value="Self-incomp_S1"/>
</dbReference>
<comment type="subcellular location">
    <subcellularLocation>
        <location evidence="1 6">Secreted</location>
    </subcellularLocation>
</comment>
<dbReference type="EMBL" id="JAVYJV010000021">
    <property type="protein sequence ID" value="KAK4342863.1"/>
    <property type="molecule type" value="Genomic_DNA"/>
</dbReference>
<evidence type="ECO:0000256" key="4">
    <source>
        <dbReference type="ARBA" id="ARBA00022525"/>
    </source>
</evidence>
<evidence type="ECO:0000256" key="5">
    <source>
        <dbReference type="ARBA" id="ARBA00022729"/>
    </source>
</evidence>
<organism evidence="7 8">
    <name type="scientific">Anisodus tanguticus</name>
    <dbReference type="NCBI Taxonomy" id="243964"/>
    <lineage>
        <taxon>Eukaryota</taxon>
        <taxon>Viridiplantae</taxon>
        <taxon>Streptophyta</taxon>
        <taxon>Embryophyta</taxon>
        <taxon>Tracheophyta</taxon>
        <taxon>Spermatophyta</taxon>
        <taxon>Magnoliopsida</taxon>
        <taxon>eudicotyledons</taxon>
        <taxon>Gunneridae</taxon>
        <taxon>Pentapetalae</taxon>
        <taxon>asterids</taxon>
        <taxon>lamiids</taxon>
        <taxon>Solanales</taxon>
        <taxon>Solanaceae</taxon>
        <taxon>Solanoideae</taxon>
        <taxon>Hyoscyameae</taxon>
        <taxon>Anisodus</taxon>
    </lineage>
</organism>
<dbReference type="GO" id="GO:0060320">
    <property type="term" value="P:rejection of self pollen"/>
    <property type="evidence" value="ECO:0007669"/>
    <property type="project" value="UniProtKB-KW"/>
</dbReference>
<dbReference type="PANTHER" id="PTHR31232">
    <property type="match status" value="1"/>
</dbReference>